<feature type="domain" description="AMP-binding enzyme C-terminal" evidence="4">
    <location>
        <begin position="442"/>
        <end position="516"/>
    </location>
</feature>
<keyword evidence="6" id="KW-1185">Reference proteome</keyword>
<evidence type="ECO:0000256" key="2">
    <source>
        <dbReference type="ARBA" id="ARBA00022598"/>
    </source>
</evidence>
<dbReference type="Proteomes" id="UP000593802">
    <property type="component" value="Chromosome"/>
</dbReference>
<dbReference type="SUPFAM" id="SSF56801">
    <property type="entry name" value="Acetyl-CoA synthetase-like"/>
    <property type="match status" value="1"/>
</dbReference>
<dbReference type="InterPro" id="IPR025110">
    <property type="entry name" value="AMP-bd_C"/>
</dbReference>
<proteinExistence type="inferred from homology"/>
<evidence type="ECO:0000313" key="6">
    <source>
        <dbReference type="Proteomes" id="UP000593802"/>
    </source>
</evidence>
<dbReference type="Pfam" id="PF00501">
    <property type="entry name" value="AMP-binding"/>
    <property type="match status" value="1"/>
</dbReference>
<evidence type="ECO:0000313" key="5">
    <source>
        <dbReference type="EMBL" id="BCJ86984.1"/>
    </source>
</evidence>
<name>A0A7I8DA41_9BACL</name>
<dbReference type="Gene3D" id="3.30.300.30">
    <property type="match status" value="1"/>
</dbReference>
<dbReference type="InterPro" id="IPR050237">
    <property type="entry name" value="ATP-dep_AMP-bd_enzyme"/>
</dbReference>
<dbReference type="AlphaFoldDB" id="A0A7I8DA41"/>
<evidence type="ECO:0000256" key="1">
    <source>
        <dbReference type="ARBA" id="ARBA00006432"/>
    </source>
</evidence>
<organism evidence="5 6">
    <name type="scientific">Effusibacillus dendaii</name>
    <dbReference type="NCBI Taxonomy" id="2743772"/>
    <lineage>
        <taxon>Bacteria</taxon>
        <taxon>Bacillati</taxon>
        <taxon>Bacillota</taxon>
        <taxon>Bacilli</taxon>
        <taxon>Bacillales</taxon>
        <taxon>Alicyclobacillaceae</taxon>
        <taxon>Effusibacillus</taxon>
    </lineage>
</organism>
<dbReference type="CDD" id="cd05936">
    <property type="entry name" value="FC-FACS_FadD_like"/>
    <property type="match status" value="1"/>
</dbReference>
<feature type="domain" description="AMP-dependent synthetase/ligase" evidence="3">
    <location>
        <begin position="26"/>
        <end position="391"/>
    </location>
</feature>
<keyword evidence="2 5" id="KW-0436">Ligase</keyword>
<dbReference type="FunFam" id="3.40.50.12780:FF:000003">
    <property type="entry name" value="Long-chain-fatty-acid--CoA ligase FadD"/>
    <property type="match status" value="1"/>
</dbReference>
<dbReference type="RefSeq" id="WP_200756548.1">
    <property type="nucleotide sequence ID" value="NZ_AP023366.1"/>
</dbReference>
<dbReference type="InterPro" id="IPR045851">
    <property type="entry name" value="AMP-bd_C_sf"/>
</dbReference>
<dbReference type="EMBL" id="AP023366">
    <property type="protein sequence ID" value="BCJ86984.1"/>
    <property type="molecule type" value="Genomic_DNA"/>
</dbReference>
<dbReference type="NCBIfam" id="NF004837">
    <property type="entry name" value="PRK06187.1"/>
    <property type="match status" value="1"/>
</dbReference>
<evidence type="ECO:0000259" key="3">
    <source>
        <dbReference type="Pfam" id="PF00501"/>
    </source>
</evidence>
<accession>A0A7I8DA41</accession>
<dbReference type="KEGG" id="eff:skT53_19690"/>
<dbReference type="FunFam" id="3.30.300.30:FF:000008">
    <property type="entry name" value="2,3-dihydroxybenzoate-AMP ligase"/>
    <property type="match status" value="1"/>
</dbReference>
<dbReference type="PANTHER" id="PTHR43767:SF9">
    <property type="entry name" value="LONG-CHAIN-FATTY-ACID--COA LIGASE"/>
    <property type="match status" value="1"/>
</dbReference>
<gene>
    <name evidence="5" type="primary">lcfA_2</name>
    <name evidence="5" type="ORF">skT53_19690</name>
</gene>
<evidence type="ECO:0000259" key="4">
    <source>
        <dbReference type="Pfam" id="PF13193"/>
    </source>
</evidence>
<dbReference type="InterPro" id="IPR020845">
    <property type="entry name" value="AMP-binding_CS"/>
</dbReference>
<dbReference type="Gene3D" id="3.40.50.980">
    <property type="match status" value="2"/>
</dbReference>
<dbReference type="InterPro" id="IPR000873">
    <property type="entry name" value="AMP-dep_synth/lig_dom"/>
</dbReference>
<dbReference type="Pfam" id="PF13193">
    <property type="entry name" value="AMP-binding_C"/>
    <property type="match status" value="1"/>
</dbReference>
<dbReference type="Gene3D" id="2.30.38.10">
    <property type="entry name" value="Luciferase, Domain 3"/>
    <property type="match status" value="1"/>
</dbReference>
<dbReference type="GO" id="GO:0016877">
    <property type="term" value="F:ligase activity, forming carbon-sulfur bonds"/>
    <property type="evidence" value="ECO:0007669"/>
    <property type="project" value="UniProtKB-ARBA"/>
</dbReference>
<reference evidence="5 6" key="1">
    <citation type="submission" date="2020-08" db="EMBL/GenBank/DDBJ databases">
        <title>Complete Genome Sequence of Effusibacillus dendaii Strain skT53, Isolated from Farmland soil.</title>
        <authorList>
            <person name="Konishi T."/>
            <person name="Kawasaki H."/>
        </authorList>
    </citation>
    <scope>NUCLEOTIDE SEQUENCE [LARGE SCALE GENOMIC DNA]</scope>
    <source>
        <strain evidence="6">skT53</strain>
    </source>
</reference>
<comment type="similarity">
    <text evidence="1">Belongs to the ATP-dependent AMP-binding enzyme family.</text>
</comment>
<dbReference type="PANTHER" id="PTHR43767">
    <property type="entry name" value="LONG-CHAIN-FATTY-ACID--COA LIGASE"/>
    <property type="match status" value="1"/>
</dbReference>
<dbReference type="PROSITE" id="PS00455">
    <property type="entry name" value="AMP_BINDING"/>
    <property type="match status" value="1"/>
</dbReference>
<protein>
    <submittedName>
        <fullName evidence="5">Long-chain-fatty-acid--CoA ligase</fullName>
    </submittedName>
</protein>
<sequence length="528" mass="58126">MSTRGTSSTFEETGMADLTVPLMLAQTSERYPDRKAIYFHGTEIDYKTLFFTVDRFAAALAEAGIGEGDRVAIMLPNCPHYVIAYYGILRAGAVVVQISPMSVPREVEHYVQDSGAKAIVVFAPLLPVVMNSSVADDLVKKIVVELPPVGTSYEGGAVNFESFVKSAAGPVPQPNTVSDDVAVLQYTGGTTGRAKGAMLTHRNVVANALQSSLLMVSEDVEQERILSVIPLFHVYAMTTTMNMGILTGSQLIMLPRFEIEEVLNTIKQTKPTLFPGVPTMYIAINAHPKAQEYGVDSIRVCISGSAPLPVEVIKEFEVKTKGTVIEGYGLSEASPVTHFNPIEKRKAGSIGKPIPFTEAKIVDLHDGVTELKPGEEGELVVRGPQVMKGYWNLPQETAETLKNGWLHTGDIAKMDDEGYYYIIDRKKDLILASGFNVYPRDVEEVLYQHPNVLEAVVVGVPDPYRGETVKAFVVPKPGTQLTEEEMNHFCRERLAAYKVPRLYEFRSELPKTAVGKILRRTLRDESQK</sequence>